<dbReference type="Pfam" id="PF00805">
    <property type="entry name" value="Pentapeptide"/>
    <property type="match status" value="1"/>
</dbReference>
<dbReference type="GO" id="GO:0006598">
    <property type="term" value="P:polyamine catabolic process"/>
    <property type="evidence" value="ECO:0007669"/>
    <property type="project" value="TreeGrafter"/>
</dbReference>
<comment type="caution">
    <text evidence="1">The sequence shown here is derived from an EMBL/GenBank/DDBJ whole genome shotgun (WGS) entry which is preliminary data.</text>
</comment>
<dbReference type="GO" id="GO:0005829">
    <property type="term" value="C:cytosol"/>
    <property type="evidence" value="ECO:0007669"/>
    <property type="project" value="TreeGrafter"/>
</dbReference>
<reference evidence="2" key="2">
    <citation type="journal article" date="2016" name="Genome Announc.">
        <title>Draft Genome Sequences of Two Novel Amoeba-Resistant Intranuclear Bacteria, 'Candidatus Berkiella cookevillensis' and 'Candidatus Berkiella aquae'.</title>
        <authorList>
            <person name="Mehari Y.T."/>
            <person name="Arivett B.A."/>
            <person name="Farone A.L."/>
            <person name="Gunderson J.H."/>
            <person name="Farone M.B."/>
        </authorList>
    </citation>
    <scope>NUCLEOTIDE SEQUENCE</scope>
    <source>
        <strain evidence="2">HT99</strain>
    </source>
</reference>
<dbReference type="Proteomes" id="UP000051497">
    <property type="component" value="Unassembled WGS sequence"/>
</dbReference>
<dbReference type="Gene3D" id="3.40.50.880">
    <property type="match status" value="1"/>
</dbReference>
<proteinExistence type="predicted"/>
<dbReference type="Gene3D" id="2.160.20.80">
    <property type="entry name" value="E3 ubiquitin-protein ligase SopA"/>
    <property type="match status" value="1"/>
</dbReference>
<dbReference type="GO" id="GO:0033969">
    <property type="term" value="F:gamma-glutamyl-gamma-aminobutyrate hydrolase activity"/>
    <property type="evidence" value="ECO:0007669"/>
    <property type="project" value="TreeGrafter"/>
</dbReference>
<dbReference type="EMBL" id="LKAJ02000001">
    <property type="protein sequence ID" value="MCS5712055.1"/>
    <property type="molecule type" value="Genomic_DNA"/>
</dbReference>
<dbReference type="InterPro" id="IPR044668">
    <property type="entry name" value="PuuD-like"/>
</dbReference>
<keyword evidence="3" id="KW-1185">Reference proteome</keyword>
<dbReference type="Pfam" id="PF07722">
    <property type="entry name" value="Peptidase_C26"/>
    <property type="match status" value="1"/>
</dbReference>
<organism evidence="1">
    <name type="scientific">Candidatus Berkiella aquae</name>
    <dbReference type="NCBI Taxonomy" id="295108"/>
    <lineage>
        <taxon>Bacteria</taxon>
        <taxon>Pseudomonadati</taxon>
        <taxon>Pseudomonadota</taxon>
        <taxon>Gammaproteobacteria</taxon>
        <taxon>Candidatus Berkiellales</taxon>
        <taxon>Candidatus Berkiellaceae</taxon>
        <taxon>Candidatus Berkiella</taxon>
    </lineage>
</organism>
<evidence type="ECO:0000313" key="3">
    <source>
        <dbReference type="Proteomes" id="UP000051497"/>
    </source>
</evidence>
<dbReference type="RefSeq" id="WP_075064780.1">
    <property type="nucleotide sequence ID" value="NZ_LKAJ02000001.1"/>
</dbReference>
<keyword evidence="2" id="KW-0378">Hydrolase</keyword>
<keyword evidence="1" id="KW-0808">Transferase</keyword>
<dbReference type="OrthoDB" id="9813383at2"/>
<keyword evidence="1" id="KW-0315">Glutamine amidotransferase</keyword>
<dbReference type="AlphaFoldDB" id="A0A0Q9YZX3"/>
<name>A0A0Q9YZX3_9GAMM</name>
<dbReference type="EMBL" id="LKAJ01000001">
    <property type="protein sequence ID" value="KRG22580.1"/>
    <property type="molecule type" value="Genomic_DNA"/>
</dbReference>
<dbReference type="GO" id="GO:0016757">
    <property type="term" value="F:glycosyltransferase activity"/>
    <property type="evidence" value="ECO:0007669"/>
    <property type="project" value="UniProtKB-KW"/>
</dbReference>
<dbReference type="SUPFAM" id="SSF141571">
    <property type="entry name" value="Pentapeptide repeat-like"/>
    <property type="match status" value="1"/>
</dbReference>
<dbReference type="InterPro" id="IPR001646">
    <property type="entry name" value="5peptide_repeat"/>
</dbReference>
<dbReference type="EC" id="2.4.2.-" evidence="1"/>
<dbReference type="PROSITE" id="PS51273">
    <property type="entry name" value="GATASE_TYPE_1"/>
    <property type="match status" value="1"/>
</dbReference>
<reference evidence="1" key="1">
    <citation type="submission" date="2015-09" db="EMBL/GenBank/DDBJ databases">
        <title>Draft Genome Sequences of Two Novel Amoeba-resistant Intranuclear Bacteria, Candidatus Berkiella cookevillensis and Candidatus Berkiella aquae.</title>
        <authorList>
            <person name="Mehari Y.T."/>
            <person name="Arivett B.A."/>
            <person name="Farone A.L."/>
            <person name="Gunderson J.H."/>
            <person name="Farone M.B."/>
        </authorList>
    </citation>
    <scope>NUCLEOTIDE SEQUENCE [LARGE SCALE GENOMIC DNA]</scope>
    <source>
        <strain evidence="1">HT99</strain>
    </source>
</reference>
<sequence>MSSTAKLLDQSTLNTLLTQLTPNIRLSDLLITAGYSTNISHLQIKGSNQVLDFSGCQFDHVNFSGQFQNATFEHATFNHSIFRETTFSFSTFKDSQFHDCAFIDSQFKGASFIQSHLETTKVWNSDFSNAAFIDSTINHSIFAKAKLENVLDYDNKIQDMHIVFSQEYQVDYAFNQADSHLIKPTVALVGDAEWHDTPYYIVDKYDGNPFTISQYAPYDLRLDVLAQEVQKVLNDIKENGLTAPSIAQQVLQSDQPTINAIKDYAYKMIEKADAIWIPGGPDLHPEFYGESNTDSWPSSNYYREILEFSLTEAALASGKVILGICHGSQLVNVYLGGTLHQHVDGQSGISPELTVTTHEGLLGSVIDGPIHGPSYHHQAVKDVAPTLEVVATYNGVIKATQATDGSKVMLCQFHPEYEHDKNSENILNQFIGMSAENKILSKVIEISDVVDFGTPLDKVLVEESAAPVQTPNITTSIYNYVAGFVPSFFTETALIETISVI</sequence>
<accession>A0A0Q9YZX3</accession>
<dbReference type="PANTHER" id="PTHR43235:SF1">
    <property type="entry name" value="GLUTAMINE AMIDOTRANSFERASE PB2B2.05-RELATED"/>
    <property type="match status" value="1"/>
</dbReference>
<dbReference type="PANTHER" id="PTHR43235">
    <property type="entry name" value="GLUTAMINE AMIDOTRANSFERASE PB2B2.05-RELATED"/>
    <property type="match status" value="1"/>
</dbReference>
<dbReference type="STRING" id="295108.HT99x_00118"/>
<evidence type="ECO:0000313" key="1">
    <source>
        <dbReference type="EMBL" id="KRG22580.1"/>
    </source>
</evidence>
<gene>
    <name evidence="1" type="ORF">HT99x_00118</name>
    <name evidence="2" type="ORF">HT99x_011480</name>
</gene>
<keyword evidence="1" id="KW-0328">Glycosyltransferase</keyword>
<dbReference type="InterPro" id="IPR029062">
    <property type="entry name" value="Class_I_gatase-like"/>
</dbReference>
<protein>
    <submittedName>
        <fullName evidence="2">Gamma-glutamyl-gamma-aminobutyrate hydrolase family protein</fullName>
    </submittedName>
    <submittedName>
        <fullName evidence="1">Putative glutamine amidotransferase</fullName>
        <ecNumber evidence="1">2.4.2.-</ecNumber>
    </submittedName>
</protein>
<dbReference type="SUPFAM" id="SSF52317">
    <property type="entry name" value="Class I glutamine amidotransferase-like"/>
    <property type="match status" value="1"/>
</dbReference>
<dbReference type="InterPro" id="IPR011697">
    <property type="entry name" value="Peptidase_C26"/>
</dbReference>
<evidence type="ECO:0000313" key="2">
    <source>
        <dbReference type="EMBL" id="MCS5712055.1"/>
    </source>
</evidence>
<reference evidence="2" key="3">
    <citation type="submission" date="2021-06" db="EMBL/GenBank/DDBJ databases">
        <title>Genomic Description and Analysis of Intracellular Bacteria, Candidatus Berkiella cookevillensis and Candidatus Berkiella aquae.</title>
        <authorList>
            <person name="Kidane D.T."/>
            <person name="Mehari Y.T."/>
            <person name="Rice F.C."/>
            <person name="Arivett B.A."/>
            <person name="Farone A.L."/>
            <person name="Berk S.G."/>
            <person name="Farone M.B."/>
        </authorList>
    </citation>
    <scope>NUCLEOTIDE SEQUENCE</scope>
    <source>
        <strain evidence="2">HT99</strain>
    </source>
</reference>